<reference evidence="1 2" key="1">
    <citation type="submission" date="2016-05" db="EMBL/GenBank/DDBJ databases">
        <title>Microbial solvent formation.</title>
        <authorList>
            <person name="Poehlein A."/>
            <person name="Montoya Solano J.D."/>
            <person name="Flitsch S."/>
            <person name="Krabben P."/>
            <person name="Duerre P."/>
            <person name="Daniel R."/>
        </authorList>
    </citation>
    <scope>NUCLEOTIDE SEQUENCE [LARGE SCALE GENOMIC DNA]</scope>
    <source>
        <strain evidence="1 2">DSM 2619</strain>
    </source>
</reference>
<dbReference type="Proteomes" id="UP000190890">
    <property type="component" value="Unassembled WGS sequence"/>
</dbReference>
<accession>A0A1S8TWV0</accession>
<dbReference type="RefSeq" id="WP_077845746.1">
    <property type="nucleotide sequence ID" value="NZ_LZZM01000023.1"/>
</dbReference>
<dbReference type="STRING" id="29367.CLPUN_04410"/>
<comment type="caution">
    <text evidence="1">The sequence shown here is derived from an EMBL/GenBank/DDBJ whole genome shotgun (WGS) entry which is preliminary data.</text>
</comment>
<organism evidence="1 2">
    <name type="scientific">Clostridium puniceum</name>
    <dbReference type="NCBI Taxonomy" id="29367"/>
    <lineage>
        <taxon>Bacteria</taxon>
        <taxon>Bacillati</taxon>
        <taxon>Bacillota</taxon>
        <taxon>Clostridia</taxon>
        <taxon>Eubacteriales</taxon>
        <taxon>Clostridiaceae</taxon>
        <taxon>Clostridium</taxon>
    </lineage>
</organism>
<gene>
    <name evidence="1" type="ORF">CLPUN_04410</name>
</gene>
<evidence type="ECO:0000313" key="1">
    <source>
        <dbReference type="EMBL" id="OOM82181.1"/>
    </source>
</evidence>
<dbReference type="OrthoDB" id="1758144at2"/>
<dbReference type="EMBL" id="LZZM01000023">
    <property type="protein sequence ID" value="OOM82181.1"/>
    <property type="molecule type" value="Genomic_DNA"/>
</dbReference>
<evidence type="ECO:0000313" key="2">
    <source>
        <dbReference type="Proteomes" id="UP000190890"/>
    </source>
</evidence>
<keyword evidence="2" id="KW-1185">Reference proteome</keyword>
<protein>
    <submittedName>
        <fullName evidence="1">Uncharacterized protein</fullName>
    </submittedName>
</protein>
<dbReference type="AlphaFoldDB" id="A0A1S8TWV0"/>
<proteinExistence type="predicted"/>
<name>A0A1S8TWV0_9CLOT</name>
<sequence>MKEVKAKVYYEIATGNILLITPEGQGGLMETTKEQDINIYPELKDKNIHDIEFIELEFGTLESIFINIKSYHVDVATKQLKVDYYTQEEIDEMTNNIPLSAEQLLEQDNANLLLELVQKDILIGQLQGGV</sequence>